<dbReference type="Pfam" id="PF00144">
    <property type="entry name" value="Beta-lactamase"/>
    <property type="match status" value="1"/>
</dbReference>
<keyword evidence="3" id="KW-0378">Hydrolase</keyword>
<dbReference type="PANTHER" id="PTHR46825">
    <property type="entry name" value="D-ALANYL-D-ALANINE-CARBOXYPEPTIDASE/ENDOPEPTIDASE AMPH"/>
    <property type="match status" value="1"/>
</dbReference>
<dbReference type="SUPFAM" id="SSF56601">
    <property type="entry name" value="beta-lactamase/transpeptidase-like"/>
    <property type="match status" value="1"/>
</dbReference>
<protein>
    <submittedName>
        <fullName evidence="3">Class A beta-lactamase-related serine hydrolase</fullName>
    </submittedName>
    <submittedName>
        <fullName evidence="2">CubicO group peptidase (Beta-lactamase class C family)</fullName>
    </submittedName>
</protein>
<reference evidence="2 4" key="1">
    <citation type="journal article" date="2015" name="Stand. Genomic Sci.">
        <title>Genomic Encyclopedia of Bacterial and Archaeal Type Strains, Phase III: the genomes of soil and plant-associated and newly described type strains.</title>
        <authorList>
            <person name="Whitman W.B."/>
            <person name="Woyke T."/>
            <person name="Klenk H.P."/>
            <person name="Zhou Y."/>
            <person name="Lilburn T.G."/>
            <person name="Beck B.J."/>
            <person name="De Vos P."/>
            <person name="Vandamme P."/>
            <person name="Eisen J.A."/>
            <person name="Garrity G."/>
            <person name="Hugenholtz P."/>
            <person name="Kyrpides N.C."/>
        </authorList>
    </citation>
    <scope>NUCLEOTIDE SEQUENCE [LARGE SCALE GENOMIC DNA]</scope>
    <source>
        <strain evidence="2 4">P5626</strain>
    </source>
</reference>
<evidence type="ECO:0000313" key="3">
    <source>
        <dbReference type="EMBL" id="TEB43145.1"/>
    </source>
</evidence>
<dbReference type="InterPro" id="IPR050491">
    <property type="entry name" value="AmpC-like"/>
</dbReference>
<evidence type="ECO:0000313" key="5">
    <source>
        <dbReference type="Proteomes" id="UP000298340"/>
    </source>
</evidence>
<dbReference type="InterPro" id="IPR001466">
    <property type="entry name" value="Beta-lactam-related"/>
</dbReference>
<evidence type="ECO:0000313" key="4">
    <source>
        <dbReference type="Proteomes" id="UP000295270"/>
    </source>
</evidence>
<name>A0A4Y7U9P7_9FLAO</name>
<dbReference type="Gene3D" id="3.40.710.10">
    <property type="entry name" value="DD-peptidase/beta-lactamase superfamily"/>
    <property type="match status" value="1"/>
</dbReference>
<feature type="domain" description="Beta-lactamase-related" evidence="1">
    <location>
        <begin position="48"/>
        <end position="330"/>
    </location>
</feature>
<organism evidence="3 5">
    <name type="scientific">Flavobacterium circumlabens</name>
    <dbReference type="NCBI Taxonomy" id="2133765"/>
    <lineage>
        <taxon>Bacteria</taxon>
        <taxon>Pseudomonadati</taxon>
        <taxon>Bacteroidota</taxon>
        <taxon>Flavobacteriia</taxon>
        <taxon>Flavobacteriales</taxon>
        <taxon>Flavobacteriaceae</taxon>
        <taxon>Flavobacterium</taxon>
    </lineage>
</organism>
<dbReference type="AlphaFoldDB" id="A0A4Y7U9P7"/>
<dbReference type="PANTHER" id="PTHR46825:SF9">
    <property type="entry name" value="BETA-LACTAMASE-RELATED DOMAIN-CONTAINING PROTEIN"/>
    <property type="match status" value="1"/>
</dbReference>
<gene>
    <name evidence="3" type="ORF">D0809_17070</name>
    <name evidence="2" type="ORF">EV142_106132</name>
</gene>
<dbReference type="Proteomes" id="UP000298340">
    <property type="component" value="Unassembled WGS sequence"/>
</dbReference>
<evidence type="ECO:0000313" key="2">
    <source>
        <dbReference type="EMBL" id="TCN55443.1"/>
    </source>
</evidence>
<reference evidence="3 5" key="2">
    <citation type="journal article" date="2018" name="Syst. Appl. Microbiol.">
        <title>Flavobacterium circumlabens sp. nov. and Flavobacterium cupreum sp. nov., two psychrotrophic species isolated from Antarctic environmental samples.</title>
        <authorList>
            <person name="Kralova S."/>
            <person name="Busse H.J."/>
            <person name="Svec P."/>
            <person name="Maslanova I."/>
            <person name="Stankova E."/>
            <person name="Bartak M."/>
            <person name="Sedlacek I."/>
        </authorList>
    </citation>
    <scope>NUCLEOTIDE SEQUENCE [LARGE SCALE GENOMIC DNA]</scope>
    <source>
        <strain evidence="3 5">CCM 8828</strain>
    </source>
</reference>
<dbReference type="GO" id="GO:0016787">
    <property type="term" value="F:hydrolase activity"/>
    <property type="evidence" value="ECO:0007669"/>
    <property type="project" value="UniProtKB-KW"/>
</dbReference>
<dbReference type="EMBL" id="SLWA01000006">
    <property type="protein sequence ID" value="TCN55443.1"/>
    <property type="molecule type" value="Genomic_DNA"/>
</dbReference>
<evidence type="ECO:0000259" key="1">
    <source>
        <dbReference type="Pfam" id="PF00144"/>
    </source>
</evidence>
<keyword evidence="4" id="KW-1185">Reference proteome</keyword>
<proteinExistence type="predicted"/>
<accession>A0A4Y7U9P7</accession>
<dbReference type="RefSeq" id="WP_132036749.1">
    <property type="nucleotide sequence ID" value="NZ_QWDN01000006.1"/>
</dbReference>
<reference evidence="2" key="3">
    <citation type="submission" date="2019-03" db="EMBL/GenBank/DDBJ databases">
        <authorList>
            <person name="Whitman W."/>
            <person name="Huntemann M."/>
            <person name="Clum A."/>
            <person name="Pillay M."/>
            <person name="Palaniappan K."/>
            <person name="Varghese N."/>
            <person name="Mikhailova N."/>
            <person name="Stamatis D."/>
            <person name="Reddy T."/>
            <person name="Daum C."/>
            <person name="Shapiro N."/>
            <person name="Ivanova N."/>
            <person name="Kyrpides N."/>
            <person name="Woyke T."/>
        </authorList>
    </citation>
    <scope>NUCLEOTIDE SEQUENCE</scope>
    <source>
        <strain evidence="2">P5626</strain>
    </source>
</reference>
<dbReference type="Proteomes" id="UP000295270">
    <property type="component" value="Unassembled WGS sequence"/>
</dbReference>
<comment type="caution">
    <text evidence="3">The sequence shown here is derived from an EMBL/GenBank/DDBJ whole genome shotgun (WGS) entry which is preliminary data.</text>
</comment>
<dbReference type="InterPro" id="IPR012338">
    <property type="entry name" value="Beta-lactam/transpept-like"/>
</dbReference>
<dbReference type="EMBL" id="QWDN01000006">
    <property type="protein sequence ID" value="TEB43145.1"/>
    <property type="molecule type" value="Genomic_DNA"/>
</dbReference>
<dbReference type="OrthoDB" id="9793489at2"/>
<sequence length="349" mass="38865">MNDIKKNSVLLLTILLTICSNGYGQSLQKVTNLDSLFLKAQQSKAFNGNVLISQNGKVIYEKAFGQADASGIIPLNKKYRFHIGSIAKEFNAVGIMMLKEQGKLKLDDSISKFLPELPSWANKIKIIHLLQYTSGLPQIKWNEVNQDSDNMAELKKTVSLDFEPGTKYDYNNNNVFLQRRIIEKITGMSFDSFVIKKILQPAGIKNGLVDPDEKVKLFAKSFNNKGKQDIIKYNISGWTALNLEDFYKWSEAINSFKLINAASTQELCNPFSTGNQTGLGAGSVQQGKVLSHIHDGAAFNYQALLLSNPDFTIILMSNNKQNNLEAISDAVKAILEGRSYQQIEAPVKS</sequence>